<organism evidence="2 3">
    <name type="scientific">Linum trigynum</name>
    <dbReference type="NCBI Taxonomy" id="586398"/>
    <lineage>
        <taxon>Eukaryota</taxon>
        <taxon>Viridiplantae</taxon>
        <taxon>Streptophyta</taxon>
        <taxon>Embryophyta</taxon>
        <taxon>Tracheophyta</taxon>
        <taxon>Spermatophyta</taxon>
        <taxon>Magnoliopsida</taxon>
        <taxon>eudicotyledons</taxon>
        <taxon>Gunneridae</taxon>
        <taxon>Pentapetalae</taxon>
        <taxon>rosids</taxon>
        <taxon>fabids</taxon>
        <taxon>Malpighiales</taxon>
        <taxon>Linaceae</taxon>
        <taxon>Linum</taxon>
    </lineage>
</organism>
<evidence type="ECO:0000313" key="2">
    <source>
        <dbReference type="EMBL" id="CAL1388815.1"/>
    </source>
</evidence>
<name>A0AAV2ES51_9ROSI</name>
<gene>
    <name evidence="2" type="ORF">LTRI10_LOCUS29716</name>
</gene>
<sequence>MLAVASIQNWHLHQMDVNNAFLNGDLEEDVYTELPQGLREQDQFKGKVCKLKKSLYGLKQASRMWYVKLTESLLANGFTQSKADYSIFLTETKGNLVVVIMYVDDIVVGSINLDAVVSVKQMLKSLFKMKDLGPLQYFLGLEINRIDVGIHVLQRKYCLELLKEEGFDECKPAKTPSSVKQVLSANQGDPYQDIGHFKHLLGQLQYLNSTRPDITFAVQQLCQFQDSPTTMHYKAFKRVFRYLKGSPS</sequence>
<evidence type="ECO:0000259" key="1">
    <source>
        <dbReference type="Pfam" id="PF07727"/>
    </source>
</evidence>
<dbReference type="Pfam" id="PF07727">
    <property type="entry name" value="RVT_2"/>
    <property type="match status" value="1"/>
</dbReference>
<keyword evidence="3" id="KW-1185">Reference proteome</keyword>
<evidence type="ECO:0000313" key="3">
    <source>
        <dbReference type="Proteomes" id="UP001497516"/>
    </source>
</evidence>
<dbReference type="AlphaFoldDB" id="A0AAV2ES51"/>
<protein>
    <recommendedName>
        <fullName evidence="1">Reverse transcriptase Ty1/copia-type domain-containing protein</fullName>
    </recommendedName>
</protein>
<reference evidence="2 3" key="1">
    <citation type="submission" date="2024-04" db="EMBL/GenBank/DDBJ databases">
        <authorList>
            <person name="Fracassetti M."/>
        </authorList>
    </citation>
    <scope>NUCLEOTIDE SEQUENCE [LARGE SCALE GENOMIC DNA]</scope>
</reference>
<feature type="domain" description="Reverse transcriptase Ty1/copia-type" evidence="1">
    <location>
        <begin position="1"/>
        <end position="177"/>
    </location>
</feature>
<dbReference type="PANTHER" id="PTHR11439">
    <property type="entry name" value="GAG-POL-RELATED RETROTRANSPOSON"/>
    <property type="match status" value="1"/>
</dbReference>
<dbReference type="EMBL" id="OZ034818">
    <property type="protein sequence ID" value="CAL1388815.1"/>
    <property type="molecule type" value="Genomic_DNA"/>
</dbReference>
<accession>A0AAV2ES51</accession>
<dbReference type="Proteomes" id="UP001497516">
    <property type="component" value="Chromosome 5"/>
</dbReference>
<dbReference type="InterPro" id="IPR013103">
    <property type="entry name" value="RVT_2"/>
</dbReference>
<proteinExistence type="predicted"/>
<dbReference type="InterPro" id="IPR043502">
    <property type="entry name" value="DNA/RNA_pol_sf"/>
</dbReference>
<dbReference type="PANTHER" id="PTHR11439:SF463">
    <property type="entry name" value="REVERSE TRANSCRIPTASE TY1_COPIA-TYPE DOMAIN-CONTAINING PROTEIN"/>
    <property type="match status" value="1"/>
</dbReference>
<dbReference type="SUPFAM" id="SSF56672">
    <property type="entry name" value="DNA/RNA polymerases"/>
    <property type="match status" value="1"/>
</dbReference>